<dbReference type="AlphaFoldDB" id="A0A835S9N5"/>
<dbReference type="InterPro" id="IPR000741">
    <property type="entry name" value="FBA_I"/>
</dbReference>
<keyword evidence="6" id="KW-0456">Lyase</keyword>
<dbReference type="Gene3D" id="3.20.20.70">
    <property type="entry name" value="Aldolase class I"/>
    <property type="match status" value="1"/>
</dbReference>
<reference evidence="7" key="1">
    <citation type="journal article" date="2020" name="bioRxiv">
        <title>Comparative genomics of Chlamydomonas.</title>
        <authorList>
            <person name="Craig R.J."/>
            <person name="Hasan A.R."/>
            <person name="Ness R.W."/>
            <person name="Keightley P.D."/>
        </authorList>
    </citation>
    <scope>NUCLEOTIDE SEQUENCE</scope>
    <source>
        <strain evidence="7">SAG 7.73</strain>
    </source>
</reference>
<dbReference type="OrthoDB" id="36455at2759"/>
<evidence type="ECO:0000256" key="5">
    <source>
        <dbReference type="ARBA" id="ARBA00023152"/>
    </source>
</evidence>
<dbReference type="GO" id="GO:0006096">
    <property type="term" value="P:glycolytic process"/>
    <property type="evidence" value="ECO:0007669"/>
    <property type="project" value="UniProtKB-UniPathway"/>
</dbReference>
<dbReference type="UniPathway" id="UPA00109">
    <property type="reaction ID" value="UER00183"/>
</dbReference>
<evidence type="ECO:0000313" key="8">
    <source>
        <dbReference type="Proteomes" id="UP000650467"/>
    </source>
</evidence>
<gene>
    <name evidence="7" type="ORF">HXX76_015717</name>
</gene>
<keyword evidence="8" id="KW-1185">Reference proteome</keyword>
<dbReference type="EC" id="4.1.2.13" evidence="4"/>
<comment type="catalytic activity">
    <reaction evidence="1">
        <text>beta-D-fructose 1,6-bisphosphate = D-glyceraldehyde 3-phosphate + dihydroxyacetone phosphate</text>
        <dbReference type="Rhea" id="RHEA:14729"/>
        <dbReference type="ChEBI" id="CHEBI:32966"/>
        <dbReference type="ChEBI" id="CHEBI:57642"/>
        <dbReference type="ChEBI" id="CHEBI:59776"/>
        <dbReference type="EC" id="4.1.2.13"/>
    </reaction>
</comment>
<evidence type="ECO:0000256" key="2">
    <source>
        <dbReference type="ARBA" id="ARBA00004714"/>
    </source>
</evidence>
<dbReference type="Proteomes" id="UP000650467">
    <property type="component" value="Unassembled WGS sequence"/>
</dbReference>
<accession>A0A835S9N5</accession>
<evidence type="ECO:0000256" key="4">
    <source>
        <dbReference type="ARBA" id="ARBA00013068"/>
    </source>
</evidence>
<dbReference type="GO" id="GO:0004332">
    <property type="term" value="F:fructose-bisphosphate aldolase activity"/>
    <property type="evidence" value="ECO:0007669"/>
    <property type="project" value="UniProtKB-EC"/>
</dbReference>
<evidence type="ECO:0000256" key="3">
    <source>
        <dbReference type="ARBA" id="ARBA00010387"/>
    </source>
</evidence>
<dbReference type="PANTHER" id="PTHR11627">
    <property type="entry name" value="FRUCTOSE-BISPHOSPHATE ALDOLASE"/>
    <property type="match status" value="1"/>
</dbReference>
<name>A0A835S9N5_CHLIN</name>
<evidence type="ECO:0000256" key="1">
    <source>
        <dbReference type="ARBA" id="ARBA00000441"/>
    </source>
</evidence>
<comment type="pathway">
    <text evidence="2">Carbohydrate degradation; glycolysis; D-glyceraldehyde 3-phosphate and glycerone phosphate from D-glucose: step 4/4.</text>
</comment>
<comment type="caution">
    <text evidence="7">The sequence shown here is derived from an EMBL/GenBank/DDBJ whole genome shotgun (WGS) entry which is preliminary data.</text>
</comment>
<dbReference type="Pfam" id="PF00274">
    <property type="entry name" value="Glycolytic"/>
    <property type="match status" value="1"/>
</dbReference>
<evidence type="ECO:0000256" key="6">
    <source>
        <dbReference type="ARBA" id="ARBA00023239"/>
    </source>
</evidence>
<evidence type="ECO:0000313" key="7">
    <source>
        <dbReference type="EMBL" id="KAG2422889.1"/>
    </source>
</evidence>
<proteinExistence type="inferred from homology"/>
<sequence>MGPKQAGELHTRGLEGLAGRCAPFHTKHGAAFAKWRAVFRVGAHTPSKAAIRRNAKDLASYAAAAQKCGLVPIIEPEVLADGDHDLSRAVNASARVLRGVFRALKKRGDVDVGAVLLKAAMVTPGSSAAEAVTPEEVNVCVCVGGGAGHDAQ</sequence>
<dbReference type="InterPro" id="IPR013785">
    <property type="entry name" value="Aldolase_TIM"/>
</dbReference>
<dbReference type="EMBL" id="JAEHOC010000091">
    <property type="protein sequence ID" value="KAG2422889.1"/>
    <property type="molecule type" value="Genomic_DNA"/>
</dbReference>
<dbReference type="SUPFAM" id="SSF51569">
    <property type="entry name" value="Aldolase"/>
    <property type="match status" value="1"/>
</dbReference>
<comment type="similarity">
    <text evidence="3">Belongs to the class I fructose-bisphosphate aldolase family.</text>
</comment>
<organism evidence="7 8">
    <name type="scientific">Chlamydomonas incerta</name>
    <dbReference type="NCBI Taxonomy" id="51695"/>
    <lineage>
        <taxon>Eukaryota</taxon>
        <taxon>Viridiplantae</taxon>
        <taxon>Chlorophyta</taxon>
        <taxon>core chlorophytes</taxon>
        <taxon>Chlorophyceae</taxon>
        <taxon>CS clade</taxon>
        <taxon>Chlamydomonadales</taxon>
        <taxon>Chlamydomonadaceae</taxon>
        <taxon>Chlamydomonas</taxon>
    </lineage>
</organism>
<protein>
    <recommendedName>
        <fullName evidence="4">fructose-bisphosphate aldolase</fullName>
        <ecNumber evidence="4">4.1.2.13</ecNumber>
    </recommendedName>
</protein>
<keyword evidence="5" id="KW-0324">Glycolysis</keyword>